<evidence type="ECO:0000256" key="8">
    <source>
        <dbReference type="ARBA" id="ARBA00048679"/>
    </source>
</evidence>
<dbReference type="GO" id="GO:0005524">
    <property type="term" value="F:ATP binding"/>
    <property type="evidence" value="ECO:0007669"/>
    <property type="project" value="UniProtKB-KW"/>
</dbReference>
<keyword evidence="6" id="KW-0067">ATP-binding</keyword>
<evidence type="ECO:0000313" key="11">
    <source>
        <dbReference type="Proteomes" id="UP000886523"/>
    </source>
</evidence>
<dbReference type="PANTHER" id="PTHR43895:SF32">
    <property type="entry name" value="SERINE_THREONINE-PROTEIN KINASE CHK1"/>
    <property type="match status" value="1"/>
</dbReference>
<gene>
    <name evidence="10" type="ORF">BS47DRAFT_123309</name>
</gene>
<dbReference type="InterPro" id="IPR011009">
    <property type="entry name" value="Kinase-like_dom_sf"/>
</dbReference>
<accession>A0A9P6DY29</accession>
<keyword evidence="4" id="KW-0547">Nucleotide-binding</keyword>
<name>A0A9P6DY29_9AGAM</name>
<dbReference type="EMBL" id="MU128920">
    <property type="protein sequence ID" value="KAF9519051.1"/>
    <property type="molecule type" value="Genomic_DNA"/>
</dbReference>
<evidence type="ECO:0000256" key="2">
    <source>
        <dbReference type="ARBA" id="ARBA00022527"/>
    </source>
</evidence>
<evidence type="ECO:0000256" key="7">
    <source>
        <dbReference type="ARBA" id="ARBA00047899"/>
    </source>
</evidence>
<dbReference type="InterPro" id="IPR008271">
    <property type="entry name" value="Ser/Thr_kinase_AS"/>
</dbReference>
<evidence type="ECO:0000313" key="10">
    <source>
        <dbReference type="EMBL" id="KAF9519051.1"/>
    </source>
</evidence>
<dbReference type="Gene3D" id="1.10.510.10">
    <property type="entry name" value="Transferase(Phosphotransferase) domain 1"/>
    <property type="match status" value="1"/>
</dbReference>
<keyword evidence="2" id="KW-0723">Serine/threonine-protein kinase</keyword>
<dbReference type="AlphaFoldDB" id="A0A9P6DY29"/>
<protein>
    <recommendedName>
        <fullName evidence="1">non-specific serine/threonine protein kinase</fullName>
        <ecNumber evidence="1">2.7.11.1</ecNumber>
    </recommendedName>
</protein>
<comment type="caution">
    <text evidence="10">The sequence shown here is derived from an EMBL/GenBank/DDBJ whole genome shotgun (WGS) entry which is preliminary data.</text>
</comment>
<dbReference type="PROSITE" id="PS00108">
    <property type="entry name" value="PROTEIN_KINASE_ST"/>
    <property type="match status" value="1"/>
</dbReference>
<evidence type="ECO:0000259" key="9">
    <source>
        <dbReference type="PROSITE" id="PS50011"/>
    </source>
</evidence>
<reference evidence="10" key="1">
    <citation type="journal article" date="2020" name="Nat. Commun.">
        <title>Large-scale genome sequencing of mycorrhizal fungi provides insights into the early evolution of symbiotic traits.</title>
        <authorList>
            <person name="Miyauchi S."/>
            <person name="Kiss E."/>
            <person name="Kuo A."/>
            <person name="Drula E."/>
            <person name="Kohler A."/>
            <person name="Sanchez-Garcia M."/>
            <person name="Morin E."/>
            <person name="Andreopoulos B."/>
            <person name="Barry K.W."/>
            <person name="Bonito G."/>
            <person name="Buee M."/>
            <person name="Carver A."/>
            <person name="Chen C."/>
            <person name="Cichocki N."/>
            <person name="Clum A."/>
            <person name="Culley D."/>
            <person name="Crous P.W."/>
            <person name="Fauchery L."/>
            <person name="Girlanda M."/>
            <person name="Hayes R.D."/>
            <person name="Keri Z."/>
            <person name="LaButti K."/>
            <person name="Lipzen A."/>
            <person name="Lombard V."/>
            <person name="Magnuson J."/>
            <person name="Maillard F."/>
            <person name="Murat C."/>
            <person name="Nolan M."/>
            <person name="Ohm R.A."/>
            <person name="Pangilinan J."/>
            <person name="Pereira M.F."/>
            <person name="Perotto S."/>
            <person name="Peter M."/>
            <person name="Pfister S."/>
            <person name="Riley R."/>
            <person name="Sitrit Y."/>
            <person name="Stielow J.B."/>
            <person name="Szollosi G."/>
            <person name="Zifcakova L."/>
            <person name="Stursova M."/>
            <person name="Spatafora J.W."/>
            <person name="Tedersoo L."/>
            <person name="Vaario L.M."/>
            <person name="Yamada A."/>
            <person name="Yan M."/>
            <person name="Wang P."/>
            <person name="Xu J."/>
            <person name="Bruns T."/>
            <person name="Baldrian P."/>
            <person name="Vilgalys R."/>
            <person name="Dunand C."/>
            <person name="Henrissat B."/>
            <person name="Grigoriev I.V."/>
            <person name="Hibbett D."/>
            <person name="Nagy L.G."/>
            <person name="Martin F.M."/>
        </authorList>
    </citation>
    <scope>NUCLEOTIDE SEQUENCE</scope>
    <source>
        <strain evidence="10">UP504</strain>
    </source>
</reference>
<dbReference type="SMART" id="SM00220">
    <property type="entry name" value="S_TKc"/>
    <property type="match status" value="1"/>
</dbReference>
<dbReference type="OrthoDB" id="541276at2759"/>
<dbReference type="SUPFAM" id="SSF56112">
    <property type="entry name" value="Protein kinase-like (PK-like)"/>
    <property type="match status" value="1"/>
</dbReference>
<organism evidence="10 11">
    <name type="scientific">Hydnum rufescens UP504</name>
    <dbReference type="NCBI Taxonomy" id="1448309"/>
    <lineage>
        <taxon>Eukaryota</taxon>
        <taxon>Fungi</taxon>
        <taxon>Dikarya</taxon>
        <taxon>Basidiomycota</taxon>
        <taxon>Agaricomycotina</taxon>
        <taxon>Agaricomycetes</taxon>
        <taxon>Cantharellales</taxon>
        <taxon>Hydnaceae</taxon>
        <taxon>Hydnum</taxon>
    </lineage>
</organism>
<feature type="domain" description="Protein kinase" evidence="9">
    <location>
        <begin position="1"/>
        <end position="250"/>
    </location>
</feature>
<keyword evidence="5" id="KW-0418">Kinase</keyword>
<dbReference type="GO" id="GO:0004674">
    <property type="term" value="F:protein serine/threonine kinase activity"/>
    <property type="evidence" value="ECO:0007669"/>
    <property type="project" value="UniProtKB-KW"/>
</dbReference>
<evidence type="ECO:0000256" key="4">
    <source>
        <dbReference type="ARBA" id="ARBA00022741"/>
    </source>
</evidence>
<keyword evidence="11" id="KW-1185">Reference proteome</keyword>
<dbReference type="PANTHER" id="PTHR43895">
    <property type="entry name" value="CALCIUM/CALMODULIN-DEPENDENT PROTEIN KINASE KINASE-RELATED"/>
    <property type="match status" value="1"/>
</dbReference>
<proteinExistence type="predicted"/>
<evidence type="ECO:0000256" key="6">
    <source>
        <dbReference type="ARBA" id="ARBA00022840"/>
    </source>
</evidence>
<comment type="catalytic activity">
    <reaction evidence="7">
        <text>L-threonyl-[protein] + ATP = O-phospho-L-threonyl-[protein] + ADP + H(+)</text>
        <dbReference type="Rhea" id="RHEA:46608"/>
        <dbReference type="Rhea" id="RHEA-COMP:11060"/>
        <dbReference type="Rhea" id="RHEA-COMP:11605"/>
        <dbReference type="ChEBI" id="CHEBI:15378"/>
        <dbReference type="ChEBI" id="CHEBI:30013"/>
        <dbReference type="ChEBI" id="CHEBI:30616"/>
        <dbReference type="ChEBI" id="CHEBI:61977"/>
        <dbReference type="ChEBI" id="CHEBI:456216"/>
        <dbReference type="EC" id="2.7.11.1"/>
    </reaction>
</comment>
<dbReference type="GO" id="GO:0007165">
    <property type="term" value="P:signal transduction"/>
    <property type="evidence" value="ECO:0007669"/>
    <property type="project" value="TreeGrafter"/>
</dbReference>
<evidence type="ECO:0000256" key="1">
    <source>
        <dbReference type="ARBA" id="ARBA00012513"/>
    </source>
</evidence>
<dbReference type="PROSITE" id="PS50011">
    <property type="entry name" value="PROTEIN_KINASE_DOM"/>
    <property type="match status" value="1"/>
</dbReference>
<dbReference type="Proteomes" id="UP000886523">
    <property type="component" value="Unassembled WGS sequence"/>
</dbReference>
<dbReference type="EC" id="2.7.11.1" evidence="1"/>
<evidence type="ECO:0000256" key="5">
    <source>
        <dbReference type="ARBA" id="ARBA00022777"/>
    </source>
</evidence>
<sequence length="292" mass="33081">MPAAPKARYAVKAVLNSLHESARVQRETEAHLHLRVSGHRGILTLHRVIREKHFMYFVLDLCPSGDLFDAVSRGMYFRRLPDIKSIFLQLIDAVEHCHSLGIFHRDLKLENILLKNQEGEPPHIVLSDFGLATEEIRAHDPIGSRMYMSPECLACKSAIPDYDCAPNDVWSMGIILVILILGNSAPWEVASHACPIFWDYVKNAHDFFTARYSMTAETNALMTKVFELIPSDRISLRDLRPAVDALNEFISTPVEKNIMALFRKMHRRSVCPLNTLLAPDLPVPHSPHTLCV</sequence>
<comment type="catalytic activity">
    <reaction evidence="8">
        <text>L-seryl-[protein] + ATP = O-phospho-L-seryl-[protein] + ADP + H(+)</text>
        <dbReference type="Rhea" id="RHEA:17989"/>
        <dbReference type="Rhea" id="RHEA-COMP:9863"/>
        <dbReference type="Rhea" id="RHEA-COMP:11604"/>
        <dbReference type="ChEBI" id="CHEBI:15378"/>
        <dbReference type="ChEBI" id="CHEBI:29999"/>
        <dbReference type="ChEBI" id="CHEBI:30616"/>
        <dbReference type="ChEBI" id="CHEBI:83421"/>
        <dbReference type="ChEBI" id="CHEBI:456216"/>
        <dbReference type="EC" id="2.7.11.1"/>
    </reaction>
</comment>
<dbReference type="InterPro" id="IPR000719">
    <property type="entry name" value="Prot_kinase_dom"/>
</dbReference>
<keyword evidence="3" id="KW-0808">Transferase</keyword>
<dbReference type="Pfam" id="PF00069">
    <property type="entry name" value="Pkinase"/>
    <property type="match status" value="1"/>
</dbReference>
<evidence type="ECO:0000256" key="3">
    <source>
        <dbReference type="ARBA" id="ARBA00022679"/>
    </source>
</evidence>